<dbReference type="PANTHER" id="PTHR35525">
    <property type="entry name" value="BLL6575 PROTEIN"/>
    <property type="match status" value="1"/>
</dbReference>
<comment type="caution">
    <text evidence="3">The sequence shown here is derived from an EMBL/GenBank/DDBJ whole genome shotgun (WGS) entry which is preliminary data.</text>
</comment>
<dbReference type="Pfam" id="PF07336">
    <property type="entry name" value="ABATE"/>
    <property type="match status" value="1"/>
</dbReference>
<evidence type="ECO:0000313" key="4">
    <source>
        <dbReference type="Proteomes" id="UP001501666"/>
    </source>
</evidence>
<reference evidence="3 4" key="1">
    <citation type="journal article" date="2019" name="Int. J. Syst. Evol. Microbiol.">
        <title>The Global Catalogue of Microorganisms (GCM) 10K type strain sequencing project: providing services to taxonomists for standard genome sequencing and annotation.</title>
        <authorList>
            <consortium name="The Broad Institute Genomics Platform"/>
            <consortium name="The Broad Institute Genome Sequencing Center for Infectious Disease"/>
            <person name="Wu L."/>
            <person name="Ma J."/>
        </authorList>
    </citation>
    <scope>NUCLEOTIDE SEQUENCE [LARGE SCALE GENOMIC DNA]</scope>
    <source>
        <strain evidence="3 4">JCM 6835</strain>
    </source>
</reference>
<keyword evidence="4" id="KW-1185">Reference proteome</keyword>
<dbReference type="InterPro" id="IPR023286">
    <property type="entry name" value="ABATE_dom_sf"/>
</dbReference>
<dbReference type="PANTHER" id="PTHR35525:SF3">
    <property type="entry name" value="BLL6575 PROTEIN"/>
    <property type="match status" value="1"/>
</dbReference>
<accession>A0ABN3RUN8</accession>
<feature type="region of interest" description="Disordered" evidence="1">
    <location>
        <begin position="47"/>
        <end position="98"/>
    </location>
</feature>
<evidence type="ECO:0000313" key="3">
    <source>
        <dbReference type="EMBL" id="GAA2661281.1"/>
    </source>
</evidence>
<gene>
    <name evidence="3" type="ORF">GCM10010412_034230</name>
</gene>
<dbReference type="SUPFAM" id="SSF160904">
    <property type="entry name" value="Jann2411-like"/>
    <property type="match status" value="1"/>
</dbReference>
<dbReference type="InterPro" id="IPR010852">
    <property type="entry name" value="ABATE"/>
</dbReference>
<dbReference type="Gene3D" id="1.10.3300.10">
    <property type="entry name" value="Jann2411-like domain"/>
    <property type="match status" value="1"/>
</dbReference>
<dbReference type="InterPro" id="IPR021005">
    <property type="entry name" value="Znf_CGNR"/>
</dbReference>
<evidence type="ECO:0000256" key="1">
    <source>
        <dbReference type="SAM" id="MobiDB-lite"/>
    </source>
</evidence>
<dbReference type="Proteomes" id="UP001501666">
    <property type="component" value="Unassembled WGS sequence"/>
</dbReference>
<evidence type="ECO:0000259" key="2">
    <source>
        <dbReference type="Pfam" id="PF11706"/>
    </source>
</evidence>
<dbReference type="EMBL" id="BAAATE010000007">
    <property type="protein sequence ID" value="GAA2661281.1"/>
    <property type="molecule type" value="Genomic_DNA"/>
</dbReference>
<proteinExistence type="predicted"/>
<organism evidence="3 4">
    <name type="scientific">Nonomuraea recticatena</name>
    <dbReference type="NCBI Taxonomy" id="46178"/>
    <lineage>
        <taxon>Bacteria</taxon>
        <taxon>Bacillati</taxon>
        <taxon>Actinomycetota</taxon>
        <taxon>Actinomycetes</taxon>
        <taxon>Streptosporangiales</taxon>
        <taxon>Streptosporangiaceae</taxon>
        <taxon>Nonomuraea</taxon>
    </lineage>
</organism>
<dbReference type="RefSeq" id="WP_346147479.1">
    <property type="nucleotide sequence ID" value="NZ_BAAATE010000007.1"/>
</dbReference>
<sequence>MRARDWVWDGGRPSLDFVNTYRDRKGEGRELLREPADLLAWLGLPEDLPLDTGTAAPTPPESAPRSSPGEGPAATGPLAGTSEAHGNGRDDSVGGVAGEAGEGGAGALLVEARQLREAICRCLDAAMAGERGFPEPINRWAARRQPSLVRLSSDLSVVRLPPRDPVVAALAEIACDAIELIGGPDLRQVRVCASPTCGLRFADRSNAGSRQWCSMKRCGNREKVRLHRARRGEL</sequence>
<dbReference type="Pfam" id="PF11706">
    <property type="entry name" value="zf-CGNR"/>
    <property type="match status" value="1"/>
</dbReference>
<protein>
    <submittedName>
        <fullName evidence="3">CGNR zinc finger domain-containing protein</fullName>
    </submittedName>
</protein>
<name>A0ABN3RUN8_9ACTN</name>
<feature type="domain" description="Zinc finger CGNR" evidence="2">
    <location>
        <begin position="189"/>
        <end position="231"/>
    </location>
</feature>